<reference evidence="1" key="1">
    <citation type="journal article" date="2023" name="Plant J.">
        <title>The genome of the king protea, Protea cynaroides.</title>
        <authorList>
            <person name="Chang J."/>
            <person name="Duong T.A."/>
            <person name="Schoeman C."/>
            <person name="Ma X."/>
            <person name="Roodt D."/>
            <person name="Barker N."/>
            <person name="Li Z."/>
            <person name="Van de Peer Y."/>
            <person name="Mizrachi E."/>
        </authorList>
    </citation>
    <scope>NUCLEOTIDE SEQUENCE</scope>
    <source>
        <tissue evidence="1">Young leaves</tissue>
    </source>
</reference>
<evidence type="ECO:0000313" key="2">
    <source>
        <dbReference type="Proteomes" id="UP001141806"/>
    </source>
</evidence>
<gene>
    <name evidence="1" type="ORF">NE237_017603</name>
</gene>
<comment type="caution">
    <text evidence="1">The sequence shown here is derived from an EMBL/GenBank/DDBJ whole genome shotgun (WGS) entry which is preliminary data.</text>
</comment>
<dbReference type="Proteomes" id="UP001141806">
    <property type="component" value="Unassembled WGS sequence"/>
</dbReference>
<dbReference type="AlphaFoldDB" id="A0A9Q0K8B7"/>
<sequence length="175" mass="18216">MLVGGSRVGSVDPTMSASGWRPLVIGTRAISGDKGYGHGAGFFTSPSSVVLWDKEVSLRAREGLDGVCSDSQGRMGNPPQSLSMLVLGASVRDVEGISRRESLDSGAFDGATFHPRNQGAALAMLNAGMRVDPVIQESFVSAQARASSVEVVSNNGSDSFLADNLLSNVDDLQSV</sequence>
<organism evidence="1 2">
    <name type="scientific">Protea cynaroides</name>
    <dbReference type="NCBI Taxonomy" id="273540"/>
    <lineage>
        <taxon>Eukaryota</taxon>
        <taxon>Viridiplantae</taxon>
        <taxon>Streptophyta</taxon>
        <taxon>Embryophyta</taxon>
        <taxon>Tracheophyta</taxon>
        <taxon>Spermatophyta</taxon>
        <taxon>Magnoliopsida</taxon>
        <taxon>Proteales</taxon>
        <taxon>Proteaceae</taxon>
        <taxon>Protea</taxon>
    </lineage>
</organism>
<dbReference type="EMBL" id="JAMYWD010000007">
    <property type="protein sequence ID" value="KAJ4965754.1"/>
    <property type="molecule type" value="Genomic_DNA"/>
</dbReference>
<proteinExistence type="predicted"/>
<accession>A0A9Q0K8B7</accession>
<evidence type="ECO:0000313" key="1">
    <source>
        <dbReference type="EMBL" id="KAJ4965754.1"/>
    </source>
</evidence>
<name>A0A9Q0K8B7_9MAGN</name>
<keyword evidence="2" id="KW-1185">Reference proteome</keyword>
<protein>
    <submittedName>
        <fullName evidence="1">Uncharacterized protein</fullName>
    </submittedName>
</protein>